<dbReference type="AlphaFoldDB" id="A0A1B8SL27"/>
<gene>
    <name evidence="1" type="ORF">ACT18_00515</name>
</gene>
<protein>
    <submittedName>
        <fullName evidence="1">Uncharacterized protein</fullName>
    </submittedName>
</protein>
<name>A0A1B8SL27_9MYCO</name>
<organism evidence="1 2">
    <name type="scientific">Mycolicibacter kumamotonensis</name>
    <dbReference type="NCBI Taxonomy" id="354243"/>
    <lineage>
        <taxon>Bacteria</taxon>
        <taxon>Bacillati</taxon>
        <taxon>Actinomycetota</taxon>
        <taxon>Actinomycetes</taxon>
        <taxon>Mycobacteriales</taxon>
        <taxon>Mycobacteriaceae</taxon>
        <taxon>Mycolicibacter</taxon>
    </lineage>
</organism>
<proteinExistence type="predicted"/>
<keyword evidence="2" id="KW-1185">Reference proteome</keyword>
<reference evidence="1 2" key="1">
    <citation type="submission" date="2015-06" db="EMBL/GenBank/DDBJ databases">
        <title>Genome sequence of Mycobacterium kumamotonense strain Roo.</title>
        <authorList>
            <person name="Greninger A.L."/>
            <person name="Cunningham G."/>
            <person name="Miller S."/>
        </authorList>
    </citation>
    <scope>NUCLEOTIDE SEQUENCE [LARGE SCALE GENOMIC DNA]</scope>
    <source>
        <strain evidence="1 2">Roo</strain>
    </source>
</reference>
<dbReference type="Proteomes" id="UP000092668">
    <property type="component" value="Unassembled WGS sequence"/>
</dbReference>
<accession>A0A1B8SL27</accession>
<comment type="caution">
    <text evidence="1">The sequence shown here is derived from an EMBL/GenBank/DDBJ whole genome shotgun (WGS) entry which is preliminary data.</text>
</comment>
<dbReference type="EMBL" id="LFOE01000001">
    <property type="protein sequence ID" value="OBY33466.1"/>
    <property type="molecule type" value="Genomic_DNA"/>
</dbReference>
<evidence type="ECO:0000313" key="1">
    <source>
        <dbReference type="EMBL" id="OBY33466.1"/>
    </source>
</evidence>
<evidence type="ECO:0000313" key="2">
    <source>
        <dbReference type="Proteomes" id="UP000092668"/>
    </source>
</evidence>
<sequence>MTVNENDAYIGMAPIVVVDGVVMSGEVRLTPFNNDSPKEQMRQYLTAVAAALNDEVGKTSA</sequence>
<dbReference type="RefSeq" id="WP_065286735.1">
    <property type="nucleotide sequence ID" value="NZ_LFOE01000001.1"/>
</dbReference>